<reference evidence="1 2" key="1">
    <citation type="submission" date="2018-02" db="EMBL/GenBank/DDBJ databases">
        <title>Complete genome sequencing of Faecalibacterium prausnitzii strains isolated from the human gut.</title>
        <authorList>
            <person name="Fitzgerald B.C."/>
            <person name="Shkoporov A.N."/>
            <person name="Ross P.R."/>
            <person name="Hill C."/>
        </authorList>
    </citation>
    <scope>NUCLEOTIDE SEQUENCE [LARGE SCALE GENOMIC DNA]</scope>
    <source>
        <strain evidence="1 2">APC922/41-1</strain>
    </source>
</reference>
<keyword evidence="2" id="KW-1185">Reference proteome</keyword>
<evidence type="ECO:0000313" key="1">
    <source>
        <dbReference type="EMBL" id="RAW57059.1"/>
    </source>
</evidence>
<evidence type="ECO:0000313" key="2">
    <source>
        <dbReference type="Proteomes" id="UP000250429"/>
    </source>
</evidence>
<gene>
    <name evidence="1" type="ORF">C4N23_11650</name>
</gene>
<dbReference type="AlphaFoldDB" id="A0A329U6H9"/>
<proteinExistence type="predicted"/>
<organism evidence="1 2">
    <name type="scientific">Faecalibacterium hattorii</name>
    <dbReference type="NCBI Taxonomy" id="2935520"/>
    <lineage>
        <taxon>Bacteria</taxon>
        <taxon>Bacillati</taxon>
        <taxon>Bacillota</taxon>
        <taxon>Clostridia</taxon>
        <taxon>Eubacteriales</taxon>
        <taxon>Oscillospiraceae</taxon>
        <taxon>Faecalibacterium</taxon>
    </lineage>
</organism>
<dbReference type="EMBL" id="PRLC01000018">
    <property type="protein sequence ID" value="RAW57059.1"/>
    <property type="molecule type" value="Genomic_DNA"/>
</dbReference>
<name>A0A329U6H9_9FIRM</name>
<accession>A0A329U6H9</accession>
<protein>
    <submittedName>
        <fullName evidence="1">Uncharacterized protein</fullName>
    </submittedName>
</protein>
<sequence>MSTRAEFFQSMYPGLSDGEVIDELIKASIYGFEHGPEVVTISAAEGIHYVPYDAAMQKKSPYWEGTYKACNIPFTDFQIRYQPEQVRIVDGKRILEDTAFLCRKDNDHFLILPSIYEKLDLDDWLLAHLFFYDKDGKRCIGVELSEDD</sequence>
<dbReference type="Proteomes" id="UP000250429">
    <property type="component" value="Unassembled WGS sequence"/>
</dbReference>
<comment type="caution">
    <text evidence="1">The sequence shown here is derived from an EMBL/GenBank/DDBJ whole genome shotgun (WGS) entry which is preliminary data.</text>
</comment>